<proteinExistence type="predicted"/>
<dbReference type="EMBL" id="JAKNHQ010000009">
    <property type="protein sequence ID" value="MCG4610855.1"/>
    <property type="molecule type" value="Genomic_DNA"/>
</dbReference>
<organism evidence="1 2">
    <name type="scientific">Anaeromassilibacillus senegalensis</name>
    <dbReference type="NCBI Taxonomy" id="1673717"/>
    <lineage>
        <taxon>Bacteria</taxon>
        <taxon>Bacillati</taxon>
        <taxon>Bacillota</taxon>
        <taxon>Clostridia</taxon>
        <taxon>Eubacteriales</taxon>
        <taxon>Acutalibacteraceae</taxon>
        <taxon>Anaeromassilibacillus</taxon>
    </lineage>
</organism>
<name>A0ABS9MJ80_9FIRM</name>
<reference evidence="1 2" key="1">
    <citation type="submission" date="2022-01" db="EMBL/GenBank/DDBJ databases">
        <title>Collection of gut derived symbiotic bacterial strains cultured from healthy donors.</title>
        <authorList>
            <person name="Lin H."/>
            <person name="Kohout C."/>
            <person name="Waligurski E."/>
            <person name="Pamer E.G."/>
        </authorList>
    </citation>
    <scope>NUCLEOTIDE SEQUENCE [LARGE SCALE GENOMIC DNA]</scope>
    <source>
        <strain evidence="1 2">DFI.7.58</strain>
    </source>
</reference>
<gene>
    <name evidence="1" type="ORF">L0P57_07900</name>
</gene>
<accession>A0ABS9MJ80</accession>
<evidence type="ECO:0000313" key="1">
    <source>
        <dbReference type="EMBL" id="MCG4610855.1"/>
    </source>
</evidence>
<evidence type="ECO:0000313" key="2">
    <source>
        <dbReference type="Proteomes" id="UP001298681"/>
    </source>
</evidence>
<evidence type="ECO:0008006" key="3">
    <source>
        <dbReference type="Google" id="ProtNLM"/>
    </source>
</evidence>
<dbReference type="Proteomes" id="UP001298681">
    <property type="component" value="Unassembled WGS sequence"/>
</dbReference>
<dbReference type="RefSeq" id="WP_237966766.1">
    <property type="nucleotide sequence ID" value="NZ_JAKNHQ010000009.1"/>
</dbReference>
<keyword evidence="2" id="KW-1185">Reference proteome</keyword>
<comment type="caution">
    <text evidence="1">The sequence shown here is derived from an EMBL/GenBank/DDBJ whole genome shotgun (WGS) entry which is preliminary data.</text>
</comment>
<protein>
    <recommendedName>
        <fullName evidence="3">PAS domain-containing protein</fullName>
    </recommendedName>
</protein>
<sequence length="126" mass="14527">MMDKPDDLTGLVDAIDDVSELVYVADPETHDLLYMNRAGKTALNIDSLEGLKCYKVIELQDAPCPFCTNQYLRTDETYSWETTNPVTGRHYLLKDRLIKWDGKLARLEIAFDVTDYEKEKKICGMR</sequence>